<keyword evidence="3" id="KW-1185">Reference proteome</keyword>
<sequence>MSLIDFCALDGNPNNVVPQNVNIVSMRSEHHSCYDTPNECQWLISNLLVVLLKRHPNHMLDLPAKRRSSSIANVNSLTICHREVKAFEIKLQTQPDKVQMATKPRIPPPSRHKTRPRACCTSPLSNALALKDGADDVGDAIFSRLPRAELASAPEPLATLLLSDSMENRGVTQAVRPSKFVAFTSQPCIMRALSVSRDEHQCKGVPPYFISCEYNLLSFCFKNAAMDVGVEILHSLETFLALRFTSAPANSNAVTQSFLSARQAKCSGV</sequence>
<evidence type="ECO:0000313" key="3">
    <source>
        <dbReference type="Proteomes" id="UP000092445"/>
    </source>
</evidence>
<dbReference type="VEuPathDB" id="VectorBase:GPAI002355"/>
<protein>
    <submittedName>
        <fullName evidence="2">Uncharacterized protein</fullName>
    </submittedName>
</protein>
<proteinExistence type="predicted"/>
<evidence type="ECO:0000313" key="2">
    <source>
        <dbReference type="EnsemblMetazoa" id="GPAI002355-PA"/>
    </source>
</evidence>
<name>A0A1A9Z348_GLOPL</name>
<reference evidence="2" key="2">
    <citation type="submission" date="2020-05" db="UniProtKB">
        <authorList>
            <consortium name="EnsemblMetazoa"/>
        </authorList>
    </citation>
    <scope>IDENTIFICATION</scope>
    <source>
        <strain evidence="2">IAEA</strain>
    </source>
</reference>
<reference evidence="3" key="1">
    <citation type="submission" date="2014-03" db="EMBL/GenBank/DDBJ databases">
        <authorList>
            <person name="Aksoy S."/>
            <person name="Warren W."/>
            <person name="Wilson R.K."/>
        </authorList>
    </citation>
    <scope>NUCLEOTIDE SEQUENCE [LARGE SCALE GENOMIC DNA]</scope>
    <source>
        <strain evidence="3">IAEA</strain>
    </source>
</reference>
<accession>A0A1A9Z348</accession>
<dbReference type="EnsemblMetazoa" id="GPAI002355-RA">
    <property type="protein sequence ID" value="GPAI002355-PA"/>
    <property type="gene ID" value="GPAI002355"/>
</dbReference>
<evidence type="ECO:0000256" key="1">
    <source>
        <dbReference type="SAM" id="MobiDB-lite"/>
    </source>
</evidence>
<organism evidence="2 3">
    <name type="scientific">Glossina pallidipes</name>
    <name type="common">Tsetse fly</name>
    <dbReference type="NCBI Taxonomy" id="7398"/>
    <lineage>
        <taxon>Eukaryota</taxon>
        <taxon>Metazoa</taxon>
        <taxon>Ecdysozoa</taxon>
        <taxon>Arthropoda</taxon>
        <taxon>Hexapoda</taxon>
        <taxon>Insecta</taxon>
        <taxon>Pterygota</taxon>
        <taxon>Neoptera</taxon>
        <taxon>Endopterygota</taxon>
        <taxon>Diptera</taxon>
        <taxon>Brachycera</taxon>
        <taxon>Muscomorpha</taxon>
        <taxon>Hippoboscoidea</taxon>
        <taxon>Glossinidae</taxon>
        <taxon>Glossina</taxon>
    </lineage>
</organism>
<dbReference type="AlphaFoldDB" id="A0A1A9Z348"/>
<feature type="region of interest" description="Disordered" evidence="1">
    <location>
        <begin position="97"/>
        <end position="117"/>
    </location>
</feature>
<dbReference type="Proteomes" id="UP000092445">
    <property type="component" value="Unassembled WGS sequence"/>
</dbReference>